<dbReference type="PANTHER" id="PTHR43798">
    <property type="entry name" value="MONOACYLGLYCEROL LIPASE"/>
    <property type="match status" value="1"/>
</dbReference>
<dbReference type="PANTHER" id="PTHR43798:SF31">
    <property type="entry name" value="AB HYDROLASE SUPERFAMILY PROTEIN YCLE"/>
    <property type="match status" value="1"/>
</dbReference>
<accession>A0A0D2BN59</accession>
<dbReference type="GeneID" id="27336909"/>
<dbReference type="VEuPathDB" id="FungiDB:PV08_09826"/>
<dbReference type="InterPro" id="IPR050266">
    <property type="entry name" value="AB_hydrolase_sf"/>
</dbReference>
<dbReference type="Proteomes" id="UP000053328">
    <property type="component" value="Unassembled WGS sequence"/>
</dbReference>
<protein>
    <recommendedName>
        <fullName evidence="2">AB hydrolase-1 domain-containing protein</fullName>
    </recommendedName>
</protein>
<organism evidence="3 4">
    <name type="scientific">Exophiala spinifera</name>
    <dbReference type="NCBI Taxonomy" id="91928"/>
    <lineage>
        <taxon>Eukaryota</taxon>
        <taxon>Fungi</taxon>
        <taxon>Dikarya</taxon>
        <taxon>Ascomycota</taxon>
        <taxon>Pezizomycotina</taxon>
        <taxon>Eurotiomycetes</taxon>
        <taxon>Chaetothyriomycetidae</taxon>
        <taxon>Chaetothyriales</taxon>
        <taxon>Herpotrichiellaceae</taxon>
        <taxon>Exophiala</taxon>
    </lineage>
</organism>
<dbReference type="GO" id="GO:0016787">
    <property type="term" value="F:hydrolase activity"/>
    <property type="evidence" value="ECO:0007669"/>
    <property type="project" value="UniProtKB-KW"/>
</dbReference>
<dbReference type="GO" id="GO:0016020">
    <property type="term" value="C:membrane"/>
    <property type="evidence" value="ECO:0007669"/>
    <property type="project" value="TreeGrafter"/>
</dbReference>
<evidence type="ECO:0000259" key="2">
    <source>
        <dbReference type="Pfam" id="PF12697"/>
    </source>
</evidence>
<reference evidence="3 4" key="1">
    <citation type="submission" date="2015-01" db="EMBL/GenBank/DDBJ databases">
        <title>The Genome Sequence of Exophiala spinifera CBS89968.</title>
        <authorList>
            <consortium name="The Broad Institute Genomics Platform"/>
            <person name="Cuomo C."/>
            <person name="de Hoog S."/>
            <person name="Gorbushina A."/>
            <person name="Stielow B."/>
            <person name="Teixiera M."/>
            <person name="Abouelleil A."/>
            <person name="Chapman S.B."/>
            <person name="Priest M."/>
            <person name="Young S.K."/>
            <person name="Wortman J."/>
            <person name="Nusbaum C."/>
            <person name="Birren B."/>
        </authorList>
    </citation>
    <scope>NUCLEOTIDE SEQUENCE [LARGE SCALE GENOMIC DNA]</scope>
    <source>
        <strain evidence="3 4">CBS 89968</strain>
    </source>
</reference>
<dbReference type="Pfam" id="PF12697">
    <property type="entry name" value="Abhydrolase_6"/>
    <property type="match status" value="1"/>
</dbReference>
<dbReference type="HOGENOM" id="CLU_034763_1_0_1"/>
<dbReference type="Gene3D" id="3.40.50.1820">
    <property type="entry name" value="alpha/beta hydrolase"/>
    <property type="match status" value="1"/>
</dbReference>
<dbReference type="RefSeq" id="XP_016232765.1">
    <property type="nucleotide sequence ID" value="XM_016384142.1"/>
</dbReference>
<evidence type="ECO:0000313" key="3">
    <source>
        <dbReference type="EMBL" id="KIW12549.1"/>
    </source>
</evidence>
<dbReference type="SUPFAM" id="SSF53474">
    <property type="entry name" value="alpha/beta-Hydrolases"/>
    <property type="match status" value="1"/>
</dbReference>
<dbReference type="EMBL" id="KN847498">
    <property type="protein sequence ID" value="KIW12549.1"/>
    <property type="molecule type" value="Genomic_DNA"/>
</dbReference>
<dbReference type="AlphaFoldDB" id="A0A0D2BN59"/>
<evidence type="ECO:0000313" key="4">
    <source>
        <dbReference type="Proteomes" id="UP000053328"/>
    </source>
</evidence>
<proteinExistence type="predicted"/>
<keyword evidence="4" id="KW-1185">Reference proteome</keyword>
<gene>
    <name evidence="3" type="ORF">PV08_09826</name>
</gene>
<sequence length="377" mass="41002">MKFTRLTPLFTAATLSAEISPPNRACESFRIPVTVSSEDLIYALPHFNSDFDVADFIDILSSRSSLPISSIFGGTHNVTAAYTIGATFCRPQHNYTNNTVLIATHGLNFDRSYWDPNLQNGNYSFVDFAVSQGYSVLFYDRLGVGESSRVSGYAAQLSNQVAILQRLVGTVRDTKYKDRFGRPKSVVLVGHSFGSGISLATVALDPTIADGLVLTGFSLNTSYSNPIGFAMAAQPRIAALQNPQKWSQLDTGYLTPADLYANVNTFFKKPEYDTSVAEYSDVTKEPFAITELLSAATLDSRPLAFTGPTMIIAGEYDFIFCTSDCNGALDYPASLVFPQAKAFKAVSYPNAGHGLNLHLNARGAFKEITMFLSSHGL</sequence>
<dbReference type="InterPro" id="IPR029058">
    <property type="entry name" value="AB_hydrolase_fold"/>
</dbReference>
<dbReference type="OrthoDB" id="190201at2759"/>
<feature type="domain" description="AB hydrolase-1" evidence="2">
    <location>
        <begin position="104"/>
        <end position="357"/>
    </location>
</feature>
<evidence type="ECO:0000256" key="1">
    <source>
        <dbReference type="ARBA" id="ARBA00022801"/>
    </source>
</evidence>
<name>A0A0D2BN59_9EURO</name>
<keyword evidence="1" id="KW-0378">Hydrolase</keyword>
<dbReference type="InterPro" id="IPR000073">
    <property type="entry name" value="AB_hydrolase_1"/>
</dbReference>